<dbReference type="Proteomes" id="UP000054262">
    <property type="component" value="Unassembled WGS sequence"/>
</dbReference>
<dbReference type="PROSITE" id="PS51123">
    <property type="entry name" value="OMPA_2"/>
    <property type="match status" value="1"/>
</dbReference>
<evidence type="ECO:0000256" key="3">
    <source>
        <dbReference type="ARBA" id="ARBA00023237"/>
    </source>
</evidence>
<evidence type="ECO:0000256" key="4">
    <source>
        <dbReference type="PROSITE-ProRule" id="PRU00473"/>
    </source>
</evidence>
<feature type="signal peptide" evidence="5">
    <location>
        <begin position="1"/>
        <end position="21"/>
    </location>
</feature>
<evidence type="ECO:0000256" key="5">
    <source>
        <dbReference type="SAM" id="SignalP"/>
    </source>
</evidence>
<protein>
    <submittedName>
        <fullName evidence="7">Outer membrane protein, porin-associated lipoprotein</fullName>
    </submittedName>
</protein>
<dbReference type="OrthoDB" id="9809164at2"/>
<comment type="subcellular location">
    <subcellularLocation>
        <location evidence="1">Cell outer membrane</location>
    </subcellularLocation>
</comment>
<evidence type="ECO:0000313" key="7">
    <source>
        <dbReference type="EMBL" id="EAV46750.1"/>
    </source>
</evidence>
<comment type="caution">
    <text evidence="7">The sequence shown here is derived from an EMBL/GenBank/DDBJ whole genome shotgun (WGS) entry which is preliminary data.</text>
</comment>
<dbReference type="InterPro" id="IPR036737">
    <property type="entry name" value="OmpA-like_sf"/>
</dbReference>
<evidence type="ECO:0000256" key="1">
    <source>
        <dbReference type="ARBA" id="ARBA00004442"/>
    </source>
</evidence>
<dbReference type="PANTHER" id="PTHR30329:SF21">
    <property type="entry name" value="LIPOPROTEIN YIAD-RELATED"/>
    <property type="match status" value="1"/>
</dbReference>
<keyword evidence="7" id="KW-0449">Lipoprotein</keyword>
<sequence length="179" mass="18879">MKNSILLASLLAVLAAGCSTTDINDPMGLNAPFPELESRTGDGSEVDLIGSSQGKKLNQSALDELAAAAELADRSVYFDYDSFAIKSDFEGVISNHATFINKHDAAVVVYGNADYRGSHEYNLALGQKRAVAVKQALEALGVNGSAIETISFGEEHANQTCTGSTCGQDRRADIGYVGE</sequence>
<keyword evidence="5" id="KW-0732">Signal</keyword>
<dbReference type="EMBL" id="AAUX01000001">
    <property type="protein sequence ID" value="EAV46750.1"/>
    <property type="molecule type" value="Genomic_DNA"/>
</dbReference>
<keyword evidence="8" id="KW-1185">Reference proteome</keyword>
<name>A0P5E0_9PROT</name>
<feature type="chain" id="PRO_5002628042" evidence="5">
    <location>
        <begin position="22"/>
        <end position="179"/>
    </location>
</feature>
<dbReference type="AlphaFoldDB" id="A0P5E0"/>
<evidence type="ECO:0000313" key="8">
    <source>
        <dbReference type="Proteomes" id="UP000054262"/>
    </source>
</evidence>
<dbReference type="SUPFAM" id="SSF103088">
    <property type="entry name" value="OmpA-like"/>
    <property type="match status" value="1"/>
</dbReference>
<dbReference type="Pfam" id="PF00691">
    <property type="entry name" value="OmpA"/>
    <property type="match status" value="1"/>
</dbReference>
<evidence type="ECO:0000259" key="6">
    <source>
        <dbReference type="PROSITE" id="PS51123"/>
    </source>
</evidence>
<reference evidence="7 8" key="1">
    <citation type="submission" date="2006-11" db="EMBL/GenBank/DDBJ databases">
        <authorList>
            <person name="Giovannoni S."/>
            <person name="Vergin K."/>
            <person name="Ferriera S."/>
            <person name="Johnson J."/>
            <person name="Kravitz S."/>
            <person name="Beeson K."/>
            <person name="Sutton G."/>
            <person name="Rogers Y.-H."/>
            <person name="Friedman R."/>
            <person name="Frazier M."/>
            <person name="Venter J.C."/>
        </authorList>
    </citation>
    <scope>NUCLEOTIDE SEQUENCE [LARGE SCALE GENOMIC DNA]</scope>
    <source>
        <strain evidence="7 8">HTCC2181</strain>
    </source>
</reference>
<accession>A0P5E0</accession>
<keyword evidence="3" id="KW-0998">Cell outer membrane</keyword>
<dbReference type="InterPro" id="IPR006690">
    <property type="entry name" value="OMPA-like_CS"/>
</dbReference>
<dbReference type="PROSITE" id="PS51257">
    <property type="entry name" value="PROKAR_LIPOPROTEIN"/>
    <property type="match status" value="1"/>
</dbReference>
<dbReference type="InterPro" id="IPR050330">
    <property type="entry name" value="Bact_OuterMem_StrucFunc"/>
</dbReference>
<keyword evidence="2 4" id="KW-0472">Membrane</keyword>
<dbReference type="Gene3D" id="3.30.1330.60">
    <property type="entry name" value="OmpA-like domain"/>
    <property type="match status" value="1"/>
</dbReference>
<dbReference type="PRINTS" id="PR01021">
    <property type="entry name" value="OMPADOMAIN"/>
</dbReference>
<organism evidence="7 8">
    <name type="scientific">Methylophilales bacterium HTCC2181</name>
    <dbReference type="NCBI Taxonomy" id="383631"/>
    <lineage>
        <taxon>Bacteria</taxon>
        <taxon>Pseudomonadati</taxon>
        <taxon>Pseudomonadota</taxon>
        <taxon>Betaproteobacteria</taxon>
        <taxon>Nitrosomonadales</taxon>
        <taxon>OM43 clade</taxon>
    </lineage>
</organism>
<dbReference type="InterPro" id="IPR006664">
    <property type="entry name" value="OMP_bac"/>
</dbReference>
<dbReference type="PANTHER" id="PTHR30329">
    <property type="entry name" value="STATOR ELEMENT OF FLAGELLAR MOTOR COMPLEX"/>
    <property type="match status" value="1"/>
</dbReference>
<dbReference type="GO" id="GO:0009279">
    <property type="term" value="C:cell outer membrane"/>
    <property type="evidence" value="ECO:0007669"/>
    <property type="project" value="UniProtKB-SubCell"/>
</dbReference>
<dbReference type="PROSITE" id="PS01068">
    <property type="entry name" value="OMPA_1"/>
    <property type="match status" value="1"/>
</dbReference>
<feature type="domain" description="OmpA-like" evidence="6">
    <location>
        <begin position="65"/>
        <end position="179"/>
    </location>
</feature>
<proteinExistence type="predicted"/>
<gene>
    <name evidence="7" type="ORF">MB2181_01715</name>
</gene>
<dbReference type="CDD" id="cd07185">
    <property type="entry name" value="OmpA_C-like"/>
    <property type="match status" value="1"/>
</dbReference>
<dbReference type="InterPro" id="IPR006665">
    <property type="entry name" value="OmpA-like"/>
</dbReference>
<evidence type="ECO:0000256" key="2">
    <source>
        <dbReference type="ARBA" id="ARBA00023136"/>
    </source>
</evidence>